<dbReference type="EMBL" id="JBBPCO010000003">
    <property type="protein sequence ID" value="MEK8088956.1"/>
    <property type="molecule type" value="Genomic_DNA"/>
</dbReference>
<name>A0ABU9D5X1_9PROT</name>
<evidence type="ECO:0000259" key="2">
    <source>
        <dbReference type="Pfam" id="PF02470"/>
    </source>
</evidence>
<dbReference type="RefSeq" id="WP_341370023.1">
    <property type="nucleotide sequence ID" value="NZ_JBBPCO010000003.1"/>
</dbReference>
<protein>
    <submittedName>
        <fullName evidence="3">Outer membrane lipid asymmetry maintenance protein MlaD</fullName>
    </submittedName>
</protein>
<feature type="domain" description="Mce/MlaD" evidence="2">
    <location>
        <begin position="39"/>
        <end position="116"/>
    </location>
</feature>
<evidence type="ECO:0000313" key="3">
    <source>
        <dbReference type="EMBL" id="MEK8088956.1"/>
    </source>
</evidence>
<dbReference type="PANTHER" id="PTHR33371">
    <property type="entry name" value="INTERMEMBRANE PHOSPHOLIPID TRANSPORT SYSTEM BINDING PROTEIN MLAD-RELATED"/>
    <property type="match status" value="1"/>
</dbReference>
<reference evidence="3 4" key="1">
    <citation type="submission" date="2024-04" db="EMBL/GenBank/DDBJ databases">
        <authorList>
            <person name="Abashina T."/>
            <person name="Shaikin A."/>
        </authorList>
    </citation>
    <scope>NUCLEOTIDE SEQUENCE [LARGE SCALE GENOMIC DNA]</scope>
    <source>
        <strain evidence="3 4">AAFK</strain>
    </source>
</reference>
<keyword evidence="1" id="KW-0472">Membrane</keyword>
<dbReference type="NCBIfam" id="TIGR04430">
    <property type="entry name" value="OM_asym_MlaD"/>
    <property type="match status" value="1"/>
</dbReference>
<keyword evidence="1" id="KW-1133">Transmembrane helix</keyword>
<keyword evidence="4" id="KW-1185">Reference proteome</keyword>
<dbReference type="Pfam" id="PF02470">
    <property type="entry name" value="MlaD"/>
    <property type="match status" value="1"/>
</dbReference>
<organism evidence="3 4">
    <name type="scientific">Thermithiobacillus plumbiphilus</name>
    <dbReference type="NCBI Taxonomy" id="1729899"/>
    <lineage>
        <taxon>Bacteria</taxon>
        <taxon>Pseudomonadati</taxon>
        <taxon>Pseudomonadota</taxon>
        <taxon>Acidithiobacillia</taxon>
        <taxon>Acidithiobacillales</taxon>
        <taxon>Thermithiobacillaceae</taxon>
        <taxon>Thermithiobacillus</taxon>
    </lineage>
</organism>
<dbReference type="PANTHER" id="PTHR33371:SF4">
    <property type="entry name" value="INTERMEMBRANE PHOSPHOLIPID TRANSPORT SYSTEM BINDING PROTEIN MLAD"/>
    <property type="match status" value="1"/>
</dbReference>
<proteinExistence type="predicted"/>
<dbReference type="Proteomes" id="UP001446205">
    <property type="component" value="Unassembled WGS sequence"/>
</dbReference>
<accession>A0ABU9D5X1</accession>
<dbReference type="InterPro" id="IPR052336">
    <property type="entry name" value="MlaD_Phospholipid_Transporter"/>
</dbReference>
<sequence length="163" mass="17075">MERRAVDWWVGIFVLLGLAALVLLALRVGNLAELGRDGGYPISASFESVGGLRENAPVKLGGVSVGRVSNIRIDPKSYLAVVTLEIDPAIKLPVDTGASIYTAGLLGEQYVSLSPGGAPDMMKPQGQISITQSAISLEEIIGQFLYNKAAESPKADSSAGGEF</sequence>
<keyword evidence="1" id="KW-0812">Transmembrane</keyword>
<evidence type="ECO:0000313" key="4">
    <source>
        <dbReference type="Proteomes" id="UP001446205"/>
    </source>
</evidence>
<dbReference type="InterPro" id="IPR030970">
    <property type="entry name" value="ABC_MlaD"/>
</dbReference>
<feature type="transmembrane region" description="Helical" evidence="1">
    <location>
        <begin position="6"/>
        <end position="26"/>
    </location>
</feature>
<comment type="caution">
    <text evidence="3">The sequence shown here is derived from an EMBL/GenBank/DDBJ whole genome shotgun (WGS) entry which is preliminary data.</text>
</comment>
<dbReference type="InterPro" id="IPR003399">
    <property type="entry name" value="Mce/MlaD"/>
</dbReference>
<gene>
    <name evidence="3" type="primary">mlaD</name>
    <name evidence="3" type="ORF">WOB96_04180</name>
</gene>
<evidence type="ECO:0000256" key="1">
    <source>
        <dbReference type="SAM" id="Phobius"/>
    </source>
</evidence>